<dbReference type="GO" id="GO:0051539">
    <property type="term" value="F:4 iron, 4 sulfur cluster binding"/>
    <property type="evidence" value="ECO:0007669"/>
    <property type="project" value="UniProtKB-KW"/>
</dbReference>
<dbReference type="RefSeq" id="WP_070365494.1">
    <property type="nucleotide sequence ID" value="NZ_CP016070.1"/>
</dbReference>
<evidence type="ECO:0000313" key="10">
    <source>
        <dbReference type="Proteomes" id="UP000185608"/>
    </source>
</evidence>
<proteinExistence type="predicted"/>
<gene>
    <name evidence="9" type="ORF">HTSR_1660</name>
</gene>
<dbReference type="PATRIC" id="fig|1855411.3.peg.1666"/>
<dbReference type="STRING" id="1873524.HSR6_1728"/>
<dbReference type="Gene3D" id="3.30.70.20">
    <property type="match status" value="2"/>
</dbReference>
<evidence type="ECO:0000256" key="3">
    <source>
        <dbReference type="ARBA" id="ARBA00022723"/>
    </source>
</evidence>
<feature type="domain" description="4Fe-4S ferredoxin-type" evidence="8">
    <location>
        <begin position="84"/>
        <end position="113"/>
    </location>
</feature>
<accession>A0A1D8S631</accession>
<reference evidence="9 10" key="1">
    <citation type="submission" date="2016-06" db="EMBL/GenBank/DDBJ databases">
        <title>Discovery of anaerobic lithoheterotrophic haloarchaeon capable of sulfur respiration by hydrogen and formate.</title>
        <authorList>
            <person name="Sorokin D.Y."/>
            <person name="Kublanov I.V."/>
            <person name="Roman P."/>
            <person name="Sinninghe Damste J.S."/>
            <person name="Golyshin P.N."/>
            <person name="Rojo D."/>
            <person name="Ciordia S."/>
            <person name="Mena Md.C."/>
            <person name="Ferrer M."/>
            <person name="Smedile F."/>
            <person name="Messina E."/>
            <person name="La Cono V."/>
            <person name="Yakimov M.M."/>
        </authorList>
    </citation>
    <scope>NUCLEOTIDE SEQUENCE [LARGE SCALE GENOMIC DNA]</scope>
    <source>
        <strain evidence="9 10">HTSR1</strain>
    </source>
</reference>
<name>A0A1D8S631_9EURY</name>
<dbReference type="GeneID" id="29829647"/>
<dbReference type="GO" id="GO:0008863">
    <property type="term" value="F:formate dehydrogenase (NAD+) activity"/>
    <property type="evidence" value="ECO:0007669"/>
    <property type="project" value="UniProtKB-EC"/>
</dbReference>
<sequence length="200" mass="21548">MTEQWGFYFDAEKCIGCHACTVACRVRNDVEADGPKWRRIVHAENGTFPDYEQVSVSIACMHCEDPPCRTVCPTGAIEKRNEDGIVVVNQDKCIGCHYCAWSCPYGAPKFDDNNKMQKCHLCLGEGGGDGYGSPAKAKEEDGGTKPACVDNCVGGALKAGPMDELTKEVTDSAVNQATQRKGNIIIEAGGPTVTFESESD</sequence>
<keyword evidence="1" id="KW-0813">Transport</keyword>
<keyword evidence="2" id="KW-0004">4Fe-4S</keyword>
<evidence type="ECO:0000256" key="5">
    <source>
        <dbReference type="ARBA" id="ARBA00022982"/>
    </source>
</evidence>
<dbReference type="Pfam" id="PF12797">
    <property type="entry name" value="Fer4_2"/>
    <property type="match status" value="1"/>
</dbReference>
<dbReference type="EMBL" id="CP016070">
    <property type="protein sequence ID" value="AOW80830.1"/>
    <property type="molecule type" value="Genomic_DNA"/>
</dbReference>
<dbReference type="KEGG" id="halh:HTSR_1660"/>
<evidence type="ECO:0000256" key="7">
    <source>
        <dbReference type="ARBA" id="ARBA00023014"/>
    </source>
</evidence>
<keyword evidence="7" id="KW-0411">Iron-sulfur</keyword>
<evidence type="ECO:0000256" key="6">
    <source>
        <dbReference type="ARBA" id="ARBA00023004"/>
    </source>
</evidence>
<dbReference type="InterPro" id="IPR017896">
    <property type="entry name" value="4Fe4S_Fe-S-bd"/>
</dbReference>
<evidence type="ECO:0000313" key="9">
    <source>
        <dbReference type="EMBL" id="AOW80830.1"/>
    </source>
</evidence>
<dbReference type="PROSITE" id="PS00198">
    <property type="entry name" value="4FE4S_FER_1"/>
    <property type="match status" value="1"/>
</dbReference>
<dbReference type="InterPro" id="IPR017900">
    <property type="entry name" value="4Fe4S_Fe_S_CS"/>
</dbReference>
<dbReference type="Proteomes" id="UP000185608">
    <property type="component" value="Chromosome"/>
</dbReference>
<keyword evidence="5" id="KW-0249">Electron transport</keyword>
<keyword evidence="4" id="KW-0677">Repeat</keyword>
<dbReference type="PROSITE" id="PS51379">
    <property type="entry name" value="4FE4S_FER_2"/>
    <property type="match status" value="3"/>
</dbReference>
<dbReference type="EC" id="1.17.1.9" evidence="9"/>
<keyword evidence="3" id="KW-0479">Metal-binding</keyword>
<dbReference type="Pfam" id="PF13247">
    <property type="entry name" value="Fer4_11"/>
    <property type="match status" value="1"/>
</dbReference>
<feature type="domain" description="4Fe-4S ferredoxin-type" evidence="8">
    <location>
        <begin position="50"/>
        <end position="82"/>
    </location>
</feature>
<evidence type="ECO:0000256" key="4">
    <source>
        <dbReference type="ARBA" id="ARBA00022737"/>
    </source>
</evidence>
<keyword evidence="9" id="KW-0560">Oxidoreductase</keyword>
<dbReference type="PANTHER" id="PTHR43177">
    <property type="entry name" value="PROTEIN NRFC"/>
    <property type="match status" value="1"/>
</dbReference>
<dbReference type="AlphaFoldDB" id="A0A1D8S631"/>
<evidence type="ECO:0000259" key="8">
    <source>
        <dbReference type="PROSITE" id="PS51379"/>
    </source>
</evidence>
<dbReference type="PANTHER" id="PTHR43177:SF5">
    <property type="entry name" value="ANAEROBIC DIMETHYL SULFOXIDE REDUCTASE CHAIN B-RELATED"/>
    <property type="match status" value="1"/>
</dbReference>
<feature type="domain" description="4Fe-4S ferredoxin-type" evidence="8">
    <location>
        <begin position="5"/>
        <end position="35"/>
    </location>
</feature>
<protein>
    <submittedName>
        <fullName evidence="9">4Fe-4S ferredoxin iron-sulfur binding domain-containing protein</fullName>
        <ecNumber evidence="9">1.17.1.9</ecNumber>
    </submittedName>
</protein>
<dbReference type="CDD" id="cd16371">
    <property type="entry name" value="DMSOR_beta_like"/>
    <property type="match status" value="1"/>
</dbReference>
<keyword evidence="6" id="KW-0408">Iron</keyword>
<dbReference type="GO" id="GO:0046872">
    <property type="term" value="F:metal ion binding"/>
    <property type="evidence" value="ECO:0007669"/>
    <property type="project" value="UniProtKB-KW"/>
</dbReference>
<organism evidence="9 10">
    <name type="scientific">Halodesulfurarchaeum formicicum</name>
    <dbReference type="NCBI Taxonomy" id="1873524"/>
    <lineage>
        <taxon>Archaea</taxon>
        <taxon>Methanobacteriati</taxon>
        <taxon>Methanobacteriota</taxon>
        <taxon>Stenosarchaea group</taxon>
        <taxon>Halobacteria</taxon>
        <taxon>Halobacteriales</taxon>
        <taxon>Halobacteriaceae</taxon>
        <taxon>Halodesulfurarchaeum</taxon>
    </lineage>
</organism>
<evidence type="ECO:0000256" key="2">
    <source>
        <dbReference type="ARBA" id="ARBA00022485"/>
    </source>
</evidence>
<evidence type="ECO:0000256" key="1">
    <source>
        <dbReference type="ARBA" id="ARBA00022448"/>
    </source>
</evidence>
<dbReference type="SUPFAM" id="SSF54862">
    <property type="entry name" value="4Fe-4S ferredoxins"/>
    <property type="match status" value="1"/>
</dbReference>
<dbReference type="InterPro" id="IPR050954">
    <property type="entry name" value="ET_IronSulfur_Cluster-Binding"/>
</dbReference>